<name>H8KMB5_SOLCM</name>
<dbReference type="GO" id="GO:0016051">
    <property type="term" value="P:carbohydrate biosynthetic process"/>
    <property type="evidence" value="ECO:0007669"/>
    <property type="project" value="InterPro"/>
</dbReference>
<dbReference type="InterPro" id="IPR013974">
    <property type="entry name" value="SAF"/>
</dbReference>
<dbReference type="Gene3D" id="3.20.20.70">
    <property type="entry name" value="Aldolase class I"/>
    <property type="match status" value="1"/>
</dbReference>
<gene>
    <name evidence="2" type="ordered locus">Solca_4307</name>
</gene>
<proteinExistence type="predicted"/>
<dbReference type="SUPFAM" id="SSF51269">
    <property type="entry name" value="AFP III-like domain"/>
    <property type="match status" value="1"/>
</dbReference>
<accession>H8KMB5</accession>
<dbReference type="GO" id="GO:0047444">
    <property type="term" value="F:N-acylneuraminate-9-phosphate synthase activity"/>
    <property type="evidence" value="ECO:0007669"/>
    <property type="project" value="TreeGrafter"/>
</dbReference>
<dbReference type="NCBIfam" id="TIGR03569">
    <property type="entry name" value="NeuB_NnaB"/>
    <property type="match status" value="1"/>
</dbReference>
<dbReference type="InterPro" id="IPR006190">
    <property type="entry name" value="SAF_AFP_Neu5Ac"/>
</dbReference>
<protein>
    <submittedName>
        <fullName evidence="2">N-acetylneuraminate synthase</fullName>
    </submittedName>
</protein>
<dbReference type="Gene3D" id="3.90.1210.10">
    <property type="entry name" value="Antifreeze-like/N-acetylneuraminic acid synthase C-terminal domain"/>
    <property type="match status" value="1"/>
</dbReference>
<dbReference type="eggNOG" id="COG2089">
    <property type="taxonomic scope" value="Bacteria"/>
</dbReference>
<feature type="domain" description="AFP-like" evidence="1">
    <location>
        <begin position="289"/>
        <end position="347"/>
    </location>
</feature>
<dbReference type="SMART" id="SM00858">
    <property type="entry name" value="SAF"/>
    <property type="match status" value="1"/>
</dbReference>
<reference evidence="2" key="1">
    <citation type="submission" date="2012-02" db="EMBL/GenBank/DDBJ databases">
        <title>The complete genome of Solitalea canadensis DSM 3403.</title>
        <authorList>
            <consortium name="US DOE Joint Genome Institute (JGI-PGF)"/>
            <person name="Lucas S."/>
            <person name="Copeland A."/>
            <person name="Lapidus A."/>
            <person name="Glavina del Rio T."/>
            <person name="Dalin E."/>
            <person name="Tice H."/>
            <person name="Bruce D."/>
            <person name="Goodwin L."/>
            <person name="Pitluck S."/>
            <person name="Peters L."/>
            <person name="Ovchinnikova G."/>
            <person name="Lu M."/>
            <person name="Kyrpides N."/>
            <person name="Mavromatis K."/>
            <person name="Ivanova N."/>
            <person name="Brettin T."/>
            <person name="Detter J.C."/>
            <person name="Han C."/>
            <person name="Larimer F."/>
            <person name="Land M."/>
            <person name="Hauser L."/>
            <person name="Markowitz V."/>
            <person name="Cheng J.-F."/>
            <person name="Hugenholtz P."/>
            <person name="Woyke T."/>
            <person name="Wu D."/>
            <person name="Spring S."/>
            <person name="Schroeder M."/>
            <person name="Kopitz M."/>
            <person name="Brambilla E."/>
            <person name="Klenk H.-P."/>
            <person name="Eisen J.A."/>
        </authorList>
    </citation>
    <scope>NUCLEOTIDE SEQUENCE</scope>
    <source>
        <strain evidence="2">DSM 3403</strain>
    </source>
</reference>
<dbReference type="InterPro" id="IPR051690">
    <property type="entry name" value="PseI-like"/>
</dbReference>
<dbReference type="InterPro" id="IPR013132">
    <property type="entry name" value="PseI/NeuA/B-like_N"/>
</dbReference>
<dbReference type="HOGENOM" id="CLU_040465_0_0_10"/>
<dbReference type="Pfam" id="PF08666">
    <property type="entry name" value="SAF"/>
    <property type="match status" value="1"/>
</dbReference>
<dbReference type="EMBL" id="CP003349">
    <property type="protein sequence ID" value="AFD09297.1"/>
    <property type="molecule type" value="Genomic_DNA"/>
</dbReference>
<organism evidence="2 3">
    <name type="scientific">Solitalea canadensis (strain ATCC 29591 / DSM 3403 / JCM 21819 / LMG 8368 / NBRC 15130 / NCIMB 12057 / USAM 9D)</name>
    <name type="common">Flexibacter canadensis</name>
    <dbReference type="NCBI Taxonomy" id="929556"/>
    <lineage>
        <taxon>Bacteria</taxon>
        <taxon>Pseudomonadati</taxon>
        <taxon>Bacteroidota</taxon>
        <taxon>Sphingobacteriia</taxon>
        <taxon>Sphingobacteriales</taxon>
        <taxon>Sphingobacteriaceae</taxon>
        <taxon>Solitalea</taxon>
    </lineage>
</organism>
<dbReference type="InterPro" id="IPR020007">
    <property type="entry name" value="NeuB/NeuA"/>
</dbReference>
<evidence type="ECO:0000313" key="2">
    <source>
        <dbReference type="EMBL" id="AFD09297.1"/>
    </source>
</evidence>
<dbReference type="Pfam" id="PF03102">
    <property type="entry name" value="NeuB"/>
    <property type="match status" value="1"/>
</dbReference>
<dbReference type="Proteomes" id="UP000007590">
    <property type="component" value="Chromosome"/>
</dbReference>
<dbReference type="RefSeq" id="WP_014682519.1">
    <property type="nucleotide sequence ID" value="NC_017770.1"/>
</dbReference>
<evidence type="ECO:0000259" key="1">
    <source>
        <dbReference type="PROSITE" id="PS50844"/>
    </source>
</evidence>
<dbReference type="PANTHER" id="PTHR42966">
    <property type="entry name" value="N-ACETYLNEURAMINATE SYNTHASE"/>
    <property type="match status" value="1"/>
</dbReference>
<keyword evidence="3" id="KW-1185">Reference proteome</keyword>
<dbReference type="PROSITE" id="PS50844">
    <property type="entry name" value="AFP_LIKE"/>
    <property type="match status" value="1"/>
</dbReference>
<dbReference type="CDD" id="cd11615">
    <property type="entry name" value="SAF_NeuB_like"/>
    <property type="match status" value="1"/>
</dbReference>
<dbReference type="SUPFAM" id="SSF51569">
    <property type="entry name" value="Aldolase"/>
    <property type="match status" value="1"/>
</dbReference>
<dbReference type="InterPro" id="IPR036732">
    <property type="entry name" value="AFP_Neu5c_C_sf"/>
</dbReference>
<dbReference type="STRING" id="929556.Solca_4307"/>
<dbReference type="OrthoDB" id="9814210at2"/>
<evidence type="ECO:0000313" key="3">
    <source>
        <dbReference type="Proteomes" id="UP000007590"/>
    </source>
</evidence>
<sequence>MSINKSKNRVLIIAEAGVNHNGDINLAKKLIDVAADAGVDYVKFQTFKAEKLVSKSAKKAEYQERNIGDGDDFQFTMLKKLELDENTHRLLIDYCNSKGVKFLSTAFDLDSIDLLSDLGVDLFKVPSGEITNYQYLKKIGSTGKPIIVSTGMSDLNEIKDAVALLKESGTNESNITVLHCNTEYPTPMRDVNLLAMNTIANELSVPVGYSDHTLGIEVPIAAVALGAICIEKHFTLDRSMPGPDHKASLEPVELKAMVSAIRNIEMALGDGTKQASASESKNKDVARKSIHLLRDLPSGHILVESDLIMKRPGNGISPMELPSIIGLKLKRSLHEDSMLNWDDLEKL</sequence>
<dbReference type="KEGG" id="scn:Solca_4307"/>
<dbReference type="PANTHER" id="PTHR42966:SF1">
    <property type="entry name" value="SIALIC ACID SYNTHASE"/>
    <property type="match status" value="1"/>
</dbReference>
<dbReference type="InterPro" id="IPR057736">
    <property type="entry name" value="SAF_PseI/NeuA/NeuB"/>
</dbReference>
<dbReference type="InterPro" id="IPR013785">
    <property type="entry name" value="Aldolase_TIM"/>
</dbReference>
<dbReference type="AlphaFoldDB" id="H8KMB5"/>